<comment type="caution">
    <text evidence="10">The sequence shown here is derived from an EMBL/GenBank/DDBJ whole genome shotgun (WGS) entry which is preliminary data.</text>
</comment>
<dbReference type="PIRSF" id="PIRSF026649">
    <property type="entry name" value="MsbB"/>
    <property type="match status" value="1"/>
</dbReference>
<protein>
    <recommendedName>
        <fullName evidence="9">Lipid A biosynthesis acyltransferase</fullName>
        <ecNumber evidence="9">2.3.1.241</ecNumber>
    </recommendedName>
    <alternativeName>
        <fullName evidence="9">Kdo(2)-lipid IV(A) acyltransferase</fullName>
    </alternativeName>
</protein>
<dbReference type="GO" id="GO:0008913">
    <property type="term" value="F:Kdo2-lipid IVA acyltransferase activity"/>
    <property type="evidence" value="ECO:0007669"/>
    <property type="project" value="UniProtKB-EC"/>
</dbReference>
<keyword evidence="7 9" id="KW-0472">Membrane</keyword>
<comment type="function">
    <text evidence="9">Catalyzes the transfer of an acyl chain from an acyl-[acyl-carrier-protein] (ACP) to a Kdo(2)-lipid IV(A) to form a Kdo(2)-(acyl)-lipid IV(A).</text>
</comment>
<dbReference type="AlphaFoldDB" id="A0A0F5VAM0"/>
<dbReference type="PANTHER" id="PTHR30606">
    <property type="entry name" value="LIPID A BIOSYNTHESIS LAUROYL ACYLTRANSFERASE"/>
    <property type="match status" value="1"/>
</dbReference>
<dbReference type="NCBIfam" id="TIGR02207">
    <property type="entry name" value="lipid_A_htrB"/>
    <property type="match status" value="1"/>
</dbReference>
<dbReference type="EC" id="2.3.1.241" evidence="9"/>
<dbReference type="Pfam" id="PF03279">
    <property type="entry name" value="Lip_A_acyltrans"/>
    <property type="match status" value="1"/>
</dbReference>
<reference evidence="10 11" key="1">
    <citation type="submission" date="2014-12" db="EMBL/GenBank/DDBJ databases">
        <title>Mercury Reductase activity and rhizosphere competence traits in the genome of root associated Photobacterium halotolerans MELD1.</title>
        <authorList>
            <person name="Mathew D.C."/>
            <person name="Huang C.-C."/>
        </authorList>
    </citation>
    <scope>NUCLEOTIDE SEQUENCE [LARGE SCALE GENOMIC DNA]</scope>
    <source>
        <strain evidence="10 11">MELD1</strain>
    </source>
</reference>
<dbReference type="InterPro" id="IPR011920">
    <property type="entry name" value="Lipid_A_LpxL_LpxP"/>
</dbReference>
<dbReference type="PANTHER" id="PTHR30606:SF9">
    <property type="entry name" value="LIPID A BIOSYNTHESIS LAUROYLTRANSFERASE"/>
    <property type="match status" value="1"/>
</dbReference>
<evidence type="ECO:0000256" key="5">
    <source>
        <dbReference type="ARBA" id="ARBA00022985"/>
    </source>
</evidence>
<keyword evidence="3 9" id="KW-0808">Transferase</keyword>
<dbReference type="PATRIC" id="fig|265726.11.peg.1046"/>
<evidence type="ECO:0000256" key="8">
    <source>
        <dbReference type="ARBA" id="ARBA00023315"/>
    </source>
</evidence>
<gene>
    <name evidence="9" type="primary">lpxL</name>
    <name evidence="10" type="ORF">KY46_14030</name>
</gene>
<evidence type="ECO:0000313" key="11">
    <source>
        <dbReference type="Proteomes" id="UP000033633"/>
    </source>
</evidence>
<comment type="pathway">
    <text evidence="9">Bacterial outer membrane biogenesis; lipopolysaccharide biosynthesis.</text>
</comment>
<dbReference type="GO" id="GO:0005886">
    <property type="term" value="C:plasma membrane"/>
    <property type="evidence" value="ECO:0007669"/>
    <property type="project" value="UniProtKB-SubCell"/>
</dbReference>
<comment type="similarity">
    <text evidence="9">Belongs to the LpxL/LpxM/LpxP family.</text>
</comment>
<comment type="subcellular location">
    <subcellularLocation>
        <location evidence="9">Cell inner membrane</location>
        <topology evidence="9">Single-pass membrane protein</topology>
    </subcellularLocation>
</comment>
<dbReference type="GO" id="GO:0036104">
    <property type="term" value="P:Kdo2-lipid A biosynthetic process"/>
    <property type="evidence" value="ECO:0007669"/>
    <property type="project" value="UniProtKB-UniRule"/>
</dbReference>
<sequence length="309" mass="35810">MSKLTAPEFKAELLHPRYWPTLLMIGTMKLISLLPYRIQFLMGKGVGRLAIKLLKKRRYTIERNLELCFPDMPKEERDVLVKKNIDNAGLALFETGMAWFWPEWRIKRHIRFEGAEYLDELDKQGRGVLLVAVHSMNLEVGARAFGLRAPGVGVYRPNNNPCFDYFQFKGRVRSNRYMLDRKDVKGMFRALREGERVWYAPDHDYGRRRSTFAPLFAVEKACTTVGTSLLVDATDCAIVPIAMVRDTDDGLYTLKVFKPLEDFPHKDPDAAAAYINKHAVEPMIMQAPEQYMWLHRRFKTRPEGEASLY</sequence>
<organism evidence="10 11">
    <name type="scientific">Photobacterium halotolerans</name>
    <dbReference type="NCBI Taxonomy" id="265726"/>
    <lineage>
        <taxon>Bacteria</taxon>
        <taxon>Pseudomonadati</taxon>
        <taxon>Pseudomonadota</taxon>
        <taxon>Gammaproteobacteria</taxon>
        <taxon>Vibrionales</taxon>
        <taxon>Vibrionaceae</taxon>
        <taxon>Photobacterium</taxon>
    </lineage>
</organism>
<proteinExistence type="inferred from homology"/>
<dbReference type="OrthoDB" id="9803456at2"/>
<keyword evidence="8 9" id="KW-0012">Acyltransferase</keyword>
<keyword evidence="2 9" id="KW-0997">Cell inner membrane</keyword>
<evidence type="ECO:0000313" key="10">
    <source>
        <dbReference type="EMBL" id="KKC99215.1"/>
    </source>
</evidence>
<dbReference type="EMBL" id="JWYV01000012">
    <property type="protein sequence ID" value="KKC99215.1"/>
    <property type="molecule type" value="Genomic_DNA"/>
</dbReference>
<dbReference type="HAMAP" id="MF_01942">
    <property type="entry name" value="Lipid_A_LpxL_LpxP"/>
    <property type="match status" value="1"/>
</dbReference>
<keyword evidence="5 9" id="KW-0448">Lipopolysaccharide biosynthesis</keyword>
<dbReference type="InterPro" id="IPR004960">
    <property type="entry name" value="LipA_acyltrans"/>
</dbReference>
<dbReference type="RefSeq" id="WP_046221270.1">
    <property type="nucleotide sequence ID" value="NZ_JWYV01000012.1"/>
</dbReference>
<evidence type="ECO:0000256" key="3">
    <source>
        <dbReference type="ARBA" id="ARBA00022679"/>
    </source>
</evidence>
<name>A0A0F5VAM0_9GAMM</name>
<evidence type="ECO:0000256" key="1">
    <source>
        <dbReference type="ARBA" id="ARBA00022475"/>
    </source>
</evidence>
<dbReference type="UniPathway" id="UPA00030"/>
<dbReference type="GO" id="GO:0009245">
    <property type="term" value="P:lipid A biosynthetic process"/>
    <property type="evidence" value="ECO:0007669"/>
    <property type="project" value="InterPro"/>
</dbReference>
<accession>A0A0F5VAM0</accession>
<evidence type="ECO:0000256" key="7">
    <source>
        <dbReference type="ARBA" id="ARBA00023136"/>
    </source>
</evidence>
<dbReference type="GO" id="GO:0009103">
    <property type="term" value="P:lipopolysaccharide biosynthetic process"/>
    <property type="evidence" value="ECO:0007669"/>
    <property type="project" value="UniProtKB-UniRule"/>
</dbReference>
<comment type="pathway">
    <text evidence="9">Glycolipid biosynthesis; KDO(2)-lipid A biosynthesis; KDO(2)-lipid A from CMP-3-deoxy-D-manno-octulosonate and lipid IV(A): step 3/4.</text>
</comment>
<keyword evidence="6 9" id="KW-1133">Transmembrane helix</keyword>
<evidence type="ECO:0000256" key="4">
    <source>
        <dbReference type="ARBA" id="ARBA00022692"/>
    </source>
</evidence>
<feature type="short sequence motif" description="HXXXXD motif" evidence="9">
    <location>
        <begin position="134"/>
        <end position="139"/>
    </location>
</feature>
<keyword evidence="1 9" id="KW-1003">Cell membrane</keyword>
<dbReference type="CDD" id="cd07984">
    <property type="entry name" value="LPLAT_LABLAT-like"/>
    <property type="match status" value="1"/>
</dbReference>
<dbReference type="NCBIfam" id="NF005340">
    <property type="entry name" value="PRK06860.1"/>
    <property type="match status" value="1"/>
</dbReference>
<comment type="catalytic activity">
    <reaction evidence="9">
        <text>an alpha-Kdo-(2-&gt;4)-alpha-Kdo-(2-&gt;6)-lipid IVA + a fatty acyl-[ACP] = an alpha-Kdo-(2-&gt;4)-alpha-Kdo-(2-&gt;6)-(acyl)-lipid IVA + holo-[ACP]</text>
        <dbReference type="Rhea" id="RHEA:69396"/>
        <dbReference type="Rhea" id="RHEA-COMP:9685"/>
        <dbReference type="Rhea" id="RHEA-COMP:14125"/>
        <dbReference type="ChEBI" id="CHEBI:64479"/>
        <dbReference type="ChEBI" id="CHEBI:138651"/>
        <dbReference type="ChEBI" id="CHEBI:176429"/>
        <dbReference type="ChEBI" id="CHEBI:176430"/>
        <dbReference type="EC" id="2.3.1.241"/>
    </reaction>
</comment>
<evidence type="ECO:0000256" key="6">
    <source>
        <dbReference type="ARBA" id="ARBA00022989"/>
    </source>
</evidence>
<dbReference type="Proteomes" id="UP000033633">
    <property type="component" value="Unassembled WGS sequence"/>
</dbReference>
<dbReference type="STRING" id="265726.KY46_14030"/>
<dbReference type="UniPathway" id="UPA00360">
    <property type="reaction ID" value="UER00485"/>
</dbReference>
<keyword evidence="11" id="KW-1185">Reference proteome</keyword>
<evidence type="ECO:0000256" key="9">
    <source>
        <dbReference type="HAMAP-Rule" id="MF_01942"/>
    </source>
</evidence>
<evidence type="ECO:0000256" key="2">
    <source>
        <dbReference type="ARBA" id="ARBA00022519"/>
    </source>
</evidence>
<keyword evidence="4 9" id="KW-0812">Transmembrane</keyword>